<name>A0A9J5YGY1_SOLCO</name>
<dbReference type="AlphaFoldDB" id="A0A9J5YGY1"/>
<comment type="caution">
    <text evidence="2">The sequence shown here is derived from an EMBL/GenBank/DDBJ whole genome shotgun (WGS) entry which is preliminary data.</text>
</comment>
<protein>
    <submittedName>
        <fullName evidence="2">Uncharacterized protein</fullName>
    </submittedName>
</protein>
<dbReference type="EMBL" id="JACXVP010000006">
    <property type="protein sequence ID" value="KAG5599513.1"/>
    <property type="molecule type" value="Genomic_DNA"/>
</dbReference>
<evidence type="ECO:0000313" key="2">
    <source>
        <dbReference type="EMBL" id="KAG5599513.1"/>
    </source>
</evidence>
<feature type="region of interest" description="Disordered" evidence="1">
    <location>
        <begin position="17"/>
        <end position="41"/>
    </location>
</feature>
<organism evidence="2 3">
    <name type="scientific">Solanum commersonii</name>
    <name type="common">Commerson's wild potato</name>
    <name type="synonym">Commerson's nightshade</name>
    <dbReference type="NCBI Taxonomy" id="4109"/>
    <lineage>
        <taxon>Eukaryota</taxon>
        <taxon>Viridiplantae</taxon>
        <taxon>Streptophyta</taxon>
        <taxon>Embryophyta</taxon>
        <taxon>Tracheophyta</taxon>
        <taxon>Spermatophyta</taxon>
        <taxon>Magnoliopsida</taxon>
        <taxon>eudicotyledons</taxon>
        <taxon>Gunneridae</taxon>
        <taxon>Pentapetalae</taxon>
        <taxon>asterids</taxon>
        <taxon>lamiids</taxon>
        <taxon>Solanales</taxon>
        <taxon>Solanaceae</taxon>
        <taxon>Solanoideae</taxon>
        <taxon>Solaneae</taxon>
        <taxon>Solanum</taxon>
    </lineage>
</organism>
<evidence type="ECO:0000256" key="1">
    <source>
        <dbReference type="SAM" id="MobiDB-lite"/>
    </source>
</evidence>
<accession>A0A9J5YGY1</accession>
<gene>
    <name evidence="2" type="ORF">H5410_030883</name>
</gene>
<keyword evidence="3" id="KW-1185">Reference proteome</keyword>
<reference evidence="2 3" key="1">
    <citation type="submission" date="2020-09" db="EMBL/GenBank/DDBJ databases">
        <title>De no assembly of potato wild relative species, Solanum commersonii.</title>
        <authorList>
            <person name="Cho K."/>
        </authorList>
    </citation>
    <scope>NUCLEOTIDE SEQUENCE [LARGE SCALE GENOMIC DNA]</scope>
    <source>
        <strain evidence="2">LZ3.2</strain>
        <tissue evidence="2">Leaf</tissue>
    </source>
</reference>
<dbReference type="OrthoDB" id="10382811at2759"/>
<dbReference type="Proteomes" id="UP000824120">
    <property type="component" value="Chromosome 6"/>
</dbReference>
<proteinExistence type="predicted"/>
<evidence type="ECO:0000313" key="3">
    <source>
        <dbReference type="Proteomes" id="UP000824120"/>
    </source>
</evidence>
<sequence>MLGLFFHDKHLPESPSTVLGMPTKLRTSSSTSTSTLRPWGARRSKEGSNCCHVFARGYQALVIIRWNPGGTISYNPQNYTGDQPSRGGLNRGGGDPVQITLKTLIRTTPLSVKDAYERRGHRIRGLIWTATQQYLF</sequence>